<name>A0A9W8QJG2_AKAMU</name>
<evidence type="ECO:0000313" key="8">
    <source>
        <dbReference type="Proteomes" id="UP001144673"/>
    </source>
</evidence>
<evidence type="ECO:0000256" key="6">
    <source>
        <dbReference type="SAM" id="Phobius"/>
    </source>
</evidence>
<protein>
    <recommendedName>
        <fullName evidence="9">DUF1772-domain-containing protein</fullName>
    </recommendedName>
</protein>
<dbReference type="RefSeq" id="XP_056056122.1">
    <property type="nucleotide sequence ID" value="XM_056199256.1"/>
</dbReference>
<dbReference type="GeneID" id="80888374"/>
<gene>
    <name evidence="7" type="ORF">LMH87_001215</name>
</gene>
<evidence type="ECO:0000256" key="3">
    <source>
        <dbReference type="ARBA" id="ARBA00022989"/>
    </source>
</evidence>
<dbReference type="KEGG" id="amus:LMH87_001215"/>
<organism evidence="7 8">
    <name type="scientific">Akanthomyces muscarius</name>
    <name type="common">Entomopathogenic fungus</name>
    <name type="synonym">Lecanicillium muscarium</name>
    <dbReference type="NCBI Taxonomy" id="2231603"/>
    <lineage>
        <taxon>Eukaryota</taxon>
        <taxon>Fungi</taxon>
        <taxon>Dikarya</taxon>
        <taxon>Ascomycota</taxon>
        <taxon>Pezizomycotina</taxon>
        <taxon>Sordariomycetes</taxon>
        <taxon>Hypocreomycetidae</taxon>
        <taxon>Hypocreales</taxon>
        <taxon>Cordycipitaceae</taxon>
        <taxon>Akanthomyces</taxon>
    </lineage>
</organism>
<reference evidence="7" key="1">
    <citation type="journal article" date="2023" name="Access Microbiol">
        <title>De-novo genome assembly for Akanthomyces muscarius, a biocontrol agent of insect agricultural pests.</title>
        <authorList>
            <person name="Erdos Z."/>
            <person name="Studholme D.J."/>
            <person name="Raymond B."/>
            <person name="Sharma M."/>
        </authorList>
    </citation>
    <scope>NUCLEOTIDE SEQUENCE</scope>
    <source>
        <strain evidence="7">Ve6</strain>
    </source>
</reference>
<evidence type="ECO:0000256" key="1">
    <source>
        <dbReference type="ARBA" id="ARBA00004141"/>
    </source>
</evidence>
<dbReference type="Pfam" id="PF08592">
    <property type="entry name" value="Anthrone_oxy"/>
    <property type="match status" value="1"/>
</dbReference>
<evidence type="ECO:0000256" key="2">
    <source>
        <dbReference type="ARBA" id="ARBA00022692"/>
    </source>
</evidence>
<feature type="transmembrane region" description="Helical" evidence="6">
    <location>
        <begin position="94"/>
        <end position="115"/>
    </location>
</feature>
<dbReference type="PANTHER" id="PTHR35042">
    <property type="entry name" value="ANTHRONE OXYGENASE ENCC"/>
    <property type="match status" value="1"/>
</dbReference>
<keyword evidence="2 6" id="KW-0812">Transmembrane</keyword>
<dbReference type="EMBL" id="JAJHUN010000007">
    <property type="protein sequence ID" value="KAJ4155998.1"/>
    <property type="molecule type" value="Genomic_DNA"/>
</dbReference>
<dbReference type="Proteomes" id="UP001144673">
    <property type="component" value="Chromosome 6"/>
</dbReference>
<dbReference type="AlphaFoldDB" id="A0A9W8QJG2"/>
<evidence type="ECO:0000313" key="7">
    <source>
        <dbReference type="EMBL" id="KAJ4155998.1"/>
    </source>
</evidence>
<keyword evidence="8" id="KW-1185">Reference proteome</keyword>
<comment type="similarity">
    <text evidence="5">Belongs to the anthrone oxygenase family.</text>
</comment>
<evidence type="ECO:0000256" key="4">
    <source>
        <dbReference type="ARBA" id="ARBA00023136"/>
    </source>
</evidence>
<comment type="subcellular location">
    <subcellularLocation>
        <location evidence="1">Membrane</location>
        <topology evidence="1">Multi-pass membrane protein</topology>
    </subcellularLocation>
</comment>
<evidence type="ECO:0000256" key="5">
    <source>
        <dbReference type="ARBA" id="ARBA00034313"/>
    </source>
</evidence>
<comment type="caution">
    <text evidence="7">The sequence shown here is derived from an EMBL/GenBank/DDBJ whole genome shotgun (WGS) entry which is preliminary data.</text>
</comment>
<evidence type="ECO:0008006" key="9">
    <source>
        <dbReference type="Google" id="ProtNLM"/>
    </source>
</evidence>
<accession>A0A9W8QJG2</accession>
<proteinExistence type="inferred from homology"/>
<keyword evidence="3 6" id="KW-1133">Transmembrane helix</keyword>
<dbReference type="GO" id="GO:0016020">
    <property type="term" value="C:membrane"/>
    <property type="evidence" value="ECO:0007669"/>
    <property type="project" value="UniProtKB-SubCell"/>
</dbReference>
<keyword evidence="4 6" id="KW-0472">Membrane</keyword>
<dbReference type="InterPro" id="IPR013901">
    <property type="entry name" value="Anthrone_oxy"/>
</dbReference>
<sequence>MPLSLSAFHAAQVIGIGATTWLSGNIASISLFSATALQRSVDHDSMPTVLAARQWKYTLEQGKPNPPTAVFTAALFAFCAWAKMQQESSNNGGWLYAAASACTFGMIPYTIIWIFPINYRLIEIAGQSLSEDENASASRAEVSQLLGRWRTLNWIRSAFPLAASCLALAATI</sequence>
<dbReference type="PANTHER" id="PTHR35042:SF1">
    <property type="entry name" value="DUF1772-DOMAIN-CONTAINING PROTEIN"/>
    <property type="match status" value="1"/>
</dbReference>